<keyword evidence="2" id="KW-0812">Transmembrane</keyword>
<feature type="region of interest" description="Disordered" evidence="1">
    <location>
        <begin position="46"/>
        <end position="85"/>
    </location>
</feature>
<evidence type="ECO:0000256" key="2">
    <source>
        <dbReference type="SAM" id="Phobius"/>
    </source>
</evidence>
<dbReference type="EMBL" id="DS027059">
    <property type="protein sequence ID" value="EAW07521.1"/>
    <property type="molecule type" value="Genomic_DNA"/>
</dbReference>
<sequence length="229" mass="25566">MGYGTRYWAIPQDLHALLFGIIYPALSVICIVILARTVRRRRQGRYALPQRQMDSHLSKLEKHGDDQPAQEMKLQTSRSGSSPRAVPFPTACDILQPLSHLTPLPPSGYLASMLGGGLSVAQVGTSENESTVMSDCKDIHRDDDRPTTSDTNDSRVDSFAESQPQQHQQHEAAAVPATWSTENHEQEVFELPGSDEPPSIQRRNQTVHFPQVVDPDGARSWKRLIVEYN</sequence>
<keyword evidence="2" id="KW-1133">Transmembrane helix</keyword>
<dbReference type="RefSeq" id="XP_001268947.1">
    <property type="nucleotide sequence ID" value="XM_001268946.1"/>
</dbReference>
<feature type="region of interest" description="Disordered" evidence="1">
    <location>
        <begin position="129"/>
        <end position="201"/>
    </location>
</feature>
<feature type="compositionally biased region" description="Basic and acidic residues" evidence="1">
    <location>
        <begin position="53"/>
        <end position="66"/>
    </location>
</feature>
<dbReference type="KEGG" id="act:ACLA_022350"/>
<evidence type="ECO:0000256" key="1">
    <source>
        <dbReference type="SAM" id="MobiDB-lite"/>
    </source>
</evidence>
<evidence type="ECO:0000313" key="3">
    <source>
        <dbReference type="EMBL" id="EAW07521.1"/>
    </source>
</evidence>
<gene>
    <name evidence="3" type="ORF">ACLA_022350</name>
</gene>
<dbReference type="AlphaFoldDB" id="A1CPF0"/>
<feature type="compositionally biased region" description="Basic and acidic residues" evidence="1">
    <location>
        <begin position="135"/>
        <end position="158"/>
    </location>
</feature>
<protein>
    <submittedName>
        <fullName evidence="3">Uncharacterized protein</fullName>
    </submittedName>
</protein>
<accession>A1CPF0</accession>
<feature type="transmembrane region" description="Helical" evidence="2">
    <location>
        <begin position="14"/>
        <end position="35"/>
    </location>
</feature>
<dbReference type="OMA" id="RRLMIEY"/>
<dbReference type="eggNOG" id="ENOG502RPF2">
    <property type="taxonomic scope" value="Eukaryota"/>
</dbReference>
<name>A1CPF0_ASPCL</name>
<keyword evidence="4" id="KW-1185">Reference proteome</keyword>
<organism evidence="3 4">
    <name type="scientific">Aspergillus clavatus (strain ATCC 1007 / CBS 513.65 / DSM 816 / NCTC 3887 / NRRL 1 / QM 1276 / 107)</name>
    <dbReference type="NCBI Taxonomy" id="344612"/>
    <lineage>
        <taxon>Eukaryota</taxon>
        <taxon>Fungi</taxon>
        <taxon>Dikarya</taxon>
        <taxon>Ascomycota</taxon>
        <taxon>Pezizomycotina</taxon>
        <taxon>Eurotiomycetes</taxon>
        <taxon>Eurotiomycetidae</taxon>
        <taxon>Eurotiales</taxon>
        <taxon>Aspergillaceae</taxon>
        <taxon>Aspergillus</taxon>
        <taxon>Aspergillus subgen. Fumigati</taxon>
    </lineage>
</organism>
<evidence type="ECO:0000313" key="4">
    <source>
        <dbReference type="Proteomes" id="UP000006701"/>
    </source>
</evidence>
<dbReference type="VEuPathDB" id="FungiDB:ACLA_022350"/>
<reference evidence="3 4" key="1">
    <citation type="journal article" date="2008" name="PLoS Genet.">
        <title>Genomic islands in the pathogenic filamentous fungus Aspergillus fumigatus.</title>
        <authorList>
            <person name="Fedorova N.D."/>
            <person name="Khaldi N."/>
            <person name="Joardar V.S."/>
            <person name="Maiti R."/>
            <person name="Amedeo P."/>
            <person name="Anderson M.J."/>
            <person name="Crabtree J."/>
            <person name="Silva J.C."/>
            <person name="Badger J.H."/>
            <person name="Albarraq A."/>
            <person name="Angiuoli S."/>
            <person name="Bussey H."/>
            <person name="Bowyer P."/>
            <person name="Cotty P.J."/>
            <person name="Dyer P.S."/>
            <person name="Egan A."/>
            <person name="Galens K."/>
            <person name="Fraser-Liggett C.M."/>
            <person name="Haas B.J."/>
            <person name="Inman J.M."/>
            <person name="Kent R."/>
            <person name="Lemieux S."/>
            <person name="Malavazi I."/>
            <person name="Orvis J."/>
            <person name="Roemer T."/>
            <person name="Ronning C.M."/>
            <person name="Sundaram J.P."/>
            <person name="Sutton G."/>
            <person name="Turner G."/>
            <person name="Venter J.C."/>
            <person name="White O.R."/>
            <person name="Whitty B.R."/>
            <person name="Youngman P."/>
            <person name="Wolfe K.H."/>
            <person name="Goldman G.H."/>
            <person name="Wortman J.R."/>
            <person name="Jiang B."/>
            <person name="Denning D.W."/>
            <person name="Nierman W.C."/>
        </authorList>
    </citation>
    <scope>NUCLEOTIDE SEQUENCE [LARGE SCALE GENOMIC DNA]</scope>
    <source>
        <strain evidence="4">ATCC 1007 / CBS 513.65 / DSM 816 / NCTC 3887 / NRRL 1</strain>
    </source>
</reference>
<dbReference type="HOGENOM" id="CLU_1038205_0_0_1"/>
<dbReference type="Proteomes" id="UP000006701">
    <property type="component" value="Unassembled WGS sequence"/>
</dbReference>
<proteinExistence type="predicted"/>
<keyword evidence="2" id="KW-0472">Membrane</keyword>
<dbReference type="GeneID" id="4701352"/>
<feature type="compositionally biased region" description="Polar residues" evidence="1">
    <location>
        <begin position="73"/>
        <end position="82"/>
    </location>
</feature>
<dbReference type="OrthoDB" id="4526693at2759"/>
<feature type="compositionally biased region" description="Low complexity" evidence="1">
    <location>
        <begin position="160"/>
        <end position="177"/>
    </location>
</feature>